<sequence>MSEDKLIKVLYMEDDTGLANLIRGRLKRSGYEVDIAGDGDVGLAMFEENPYDLVLIDQNMPGKNGLEVIRILSSKNEIIPMIMITGEGDENVAVKAMKLGVNDYIVKDIQGHYIELLSVVIENVLDRYRLIAGKTNAEDNVKRLEKEKEAILNSILEQVIYLDTDFKVIWANRAAGELTGMSTKDFVGNKCHDILNLSKKTCENCPVSEILNFKKGKKVEIISSDGRIWSVNCSPVLDDEEEVEGIVEVRHDITAEKIAEKSLLDSKEMFRMLAENTKDFIYRYQLSPIKGFEYVSPSVVDVTGYNQDEFYSDSEMLIKIVDPGERDLMERNIKKPDQYNKLFTIHWVKKDGERILIEQRIAPIFNEEGNMMAIVGIARDISDRDNGNGLTAKKK</sequence>
<dbReference type="InterPro" id="IPR001610">
    <property type="entry name" value="PAC"/>
</dbReference>
<dbReference type="GO" id="GO:0032993">
    <property type="term" value="C:protein-DNA complex"/>
    <property type="evidence" value="ECO:0007669"/>
    <property type="project" value="TreeGrafter"/>
</dbReference>
<evidence type="ECO:0000313" key="11">
    <source>
        <dbReference type="Proteomes" id="UP000809273"/>
    </source>
</evidence>
<dbReference type="AlphaFoldDB" id="A0A9D8PRH4"/>
<dbReference type="SUPFAM" id="SSF55785">
    <property type="entry name" value="PYP-like sensor domain (PAS domain)"/>
    <property type="match status" value="2"/>
</dbReference>
<dbReference type="InterPro" id="IPR001789">
    <property type="entry name" value="Sig_transdc_resp-reg_receiver"/>
</dbReference>
<evidence type="ECO:0000256" key="1">
    <source>
        <dbReference type="ARBA" id="ARBA00022553"/>
    </source>
</evidence>
<dbReference type="NCBIfam" id="TIGR00229">
    <property type="entry name" value="sensory_box"/>
    <property type="match status" value="2"/>
</dbReference>
<dbReference type="GO" id="GO:0005829">
    <property type="term" value="C:cytosol"/>
    <property type="evidence" value="ECO:0007669"/>
    <property type="project" value="TreeGrafter"/>
</dbReference>
<dbReference type="InterPro" id="IPR000014">
    <property type="entry name" value="PAS"/>
</dbReference>
<dbReference type="InterPro" id="IPR011006">
    <property type="entry name" value="CheY-like_superfamily"/>
</dbReference>
<dbReference type="InterPro" id="IPR013655">
    <property type="entry name" value="PAS_fold_3"/>
</dbReference>
<dbReference type="PANTHER" id="PTHR48111">
    <property type="entry name" value="REGULATOR OF RPOS"/>
    <property type="match status" value="1"/>
</dbReference>
<dbReference type="GO" id="GO:0006355">
    <property type="term" value="P:regulation of DNA-templated transcription"/>
    <property type="evidence" value="ECO:0007669"/>
    <property type="project" value="TreeGrafter"/>
</dbReference>
<evidence type="ECO:0000256" key="4">
    <source>
        <dbReference type="ARBA" id="ARBA00023125"/>
    </source>
</evidence>
<keyword evidence="3" id="KW-0805">Transcription regulation</keyword>
<feature type="domain" description="PAS" evidence="8">
    <location>
        <begin position="266"/>
        <end position="335"/>
    </location>
</feature>
<dbReference type="InterPro" id="IPR000700">
    <property type="entry name" value="PAS-assoc_C"/>
</dbReference>
<reference evidence="10" key="1">
    <citation type="journal article" date="2021" name="Environ. Microbiol.">
        <title>Genomic characterization of three novel Desulfobacterota classes expand the metabolic and phylogenetic diversity of the phylum.</title>
        <authorList>
            <person name="Murphy C.L."/>
            <person name="Biggerstaff J."/>
            <person name="Eichhorn A."/>
            <person name="Ewing E."/>
            <person name="Shahan R."/>
            <person name="Soriano D."/>
            <person name="Stewart S."/>
            <person name="VanMol K."/>
            <person name="Walker R."/>
            <person name="Walters P."/>
            <person name="Elshahed M.S."/>
            <person name="Youssef N.H."/>
        </authorList>
    </citation>
    <scope>NUCLEOTIDE SEQUENCE</scope>
    <source>
        <strain evidence="10">Zod_Metabat.24</strain>
    </source>
</reference>
<feature type="domain" description="PAC" evidence="9">
    <location>
        <begin position="215"/>
        <end position="265"/>
    </location>
</feature>
<dbReference type="Pfam" id="PF00072">
    <property type="entry name" value="Response_reg"/>
    <property type="match status" value="1"/>
</dbReference>
<evidence type="ECO:0000313" key="10">
    <source>
        <dbReference type="EMBL" id="MBN1574217.1"/>
    </source>
</evidence>
<dbReference type="InterPro" id="IPR035965">
    <property type="entry name" value="PAS-like_dom_sf"/>
</dbReference>
<dbReference type="CDD" id="cd00156">
    <property type="entry name" value="REC"/>
    <property type="match status" value="1"/>
</dbReference>
<keyword evidence="2" id="KW-0902">Two-component regulatory system</keyword>
<dbReference type="InterPro" id="IPR039420">
    <property type="entry name" value="WalR-like"/>
</dbReference>
<keyword evidence="5" id="KW-0804">Transcription</keyword>
<dbReference type="SMART" id="SM00448">
    <property type="entry name" value="REC"/>
    <property type="match status" value="1"/>
</dbReference>
<reference evidence="10" key="2">
    <citation type="submission" date="2021-01" db="EMBL/GenBank/DDBJ databases">
        <authorList>
            <person name="Hahn C.R."/>
            <person name="Youssef N.H."/>
            <person name="Elshahed M."/>
        </authorList>
    </citation>
    <scope>NUCLEOTIDE SEQUENCE</scope>
    <source>
        <strain evidence="10">Zod_Metabat.24</strain>
    </source>
</reference>
<dbReference type="EMBL" id="JAFGIX010000070">
    <property type="protein sequence ID" value="MBN1574217.1"/>
    <property type="molecule type" value="Genomic_DNA"/>
</dbReference>
<keyword evidence="4" id="KW-0238">DNA-binding</keyword>
<dbReference type="Pfam" id="PF08448">
    <property type="entry name" value="PAS_4"/>
    <property type="match status" value="1"/>
</dbReference>
<evidence type="ECO:0000256" key="2">
    <source>
        <dbReference type="ARBA" id="ARBA00023012"/>
    </source>
</evidence>
<evidence type="ECO:0000256" key="6">
    <source>
        <dbReference type="PROSITE-ProRule" id="PRU00169"/>
    </source>
</evidence>
<dbReference type="Pfam" id="PF08447">
    <property type="entry name" value="PAS_3"/>
    <property type="match status" value="1"/>
</dbReference>
<dbReference type="CDD" id="cd00130">
    <property type="entry name" value="PAS"/>
    <property type="match status" value="2"/>
</dbReference>
<dbReference type="SMART" id="SM00091">
    <property type="entry name" value="PAS"/>
    <property type="match status" value="2"/>
</dbReference>
<feature type="domain" description="PAC" evidence="9">
    <location>
        <begin position="341"/>
        <end position="393"/>
    </location>
</feature>
<gene>
    <name evidence="10" type="ORF">JW984_13550</name>
</gene>
<name>A0A9D8PRH4_9DELT</name>
<dbReference type="Gene3D" id="3.40.50.2300">
    <property type="match status" value="1"/>
</dbReference>
<dbReference type="SMART" id="SM00086">
    <property type="entry name" value="PAC"/>
    <property type="match status" value="1"/>
</dbReference>
<feature type="domain" description="Response regulatory" evidence="7">
    <location>
        <begin position="8"/>
        <end position="122"/>
    </location>
</feature>
<feature type="modified residue" description="4-aspartylphosphate" evidence="6">
    <location>
        <position position="57"/>
    </location>
</feature>
<comment type="caution">
    <text evidence="10">The sequence shown here is derived from an EMBL/GenBank/DDBJ whole genome shotgun (WGS) entry which is preliminary data.</text>
</comment>
<evidence type="ECO:0000256" key="3">
    <source>
        <dbReference type="ARBA" id="ARBA00023015"/>
    </source>
</evidence>
<dbReference type="GO" id="GO:0000976">
    <property type="term" value="F:transcription cis-regulatory region binding"/>
    <property type="evidence" value="ECO:0007669"/>
    <property type="project" value="TreeGrafter"/>
</dbReference>
<organism evidence="10 11">
    <name type="scientific">Candidatus Zymogenus saltonus</name>
    <dbReference type="NCBI Taxonomy" id="2844893"/>
    <lineage>
        <taxon>Bacteria</taxon>
        <taxon>Deltaproteobacteria</taxon>
        <taxon>Candidatus Zymogenia</taxon>
        <taxon>Candidatus Zymogeniales</taxon>
        <taxon>Candidatus Zymogenaceae</taxon>
        <taxon>Candidatus Zymogenus</taxon>
    </lineage>
</organism>
<accession>A0A9D8PRH4</accession>
<keyword evidence="1 6" id="KW-0597">Phosphoprotein</keyword>
<evidence type="ECO:0000259" key="9">
    <source>
        <dbReference type="PROSITE" id="PS50113"/>
    </source>
</evidence>
<dbReference type="PANTHER" id="PTHR48111:SF1">
    <property type="entry name" value="TWO-COMPONENT RESPONSE REGULATOR ORR33"/>
    <property type="match status" value="1"/>
</dbReference>
<dbReference type="Gene3D" id="3.30.450.20">
    <property type="entry name" value="PAS domain"/>
    <property type="match status" value="2"/>
</dbReference>
<evidence type="ECO:0000259" key="8">
    <source>
        <dbReference type="PROSITE" id="PS50112"/>
    </source>
</evidence>
<dbReference type="SUPFAM" id="SSF52172">
    <property type="entry name" value="CheY-like"/>
    <property type="match status" value="1"/>
</dbReference>
<dbReference type="Proteomes" id="UP000809273">
    <property type="component" value="Unassembled WGS sequence"/>
</dbReference>
<evidence type="ECO:0000256" key="5">
    <source>
        <dbReference type="ARBA" id="ARBA00023163"/>
    </source>
</evidence>
<dbReference type="GO" id="GO:0000156">
    <property type="term" value="F:phosphorelay response regulator activity"/>
    <property type="evidence" value="ECO:0007669"/>
    <property type="project" value="TreeGrafter"/>
</dbReference>
<evidence type="ECO:0000259" key="7">
    <source>
        <dbReference type="PROSITE" id="PS50110"/>
    </source>
</evidence>
<dbReference type="InterPro" id="IPR013656">
    <property type="entry name" value="PAS_4"/>
</dbReference>
<feature type="domain" description="PAS" evidence="8">
    <location>
        <begin position="144"/>
        <end position="189"/>
    </location>
</feature>
<proteinExistence type="predicted"/>
<protein>
    <submittedName>
        <fullName evidence="10">PAS domain-containing protein</fullName>
    </submittedName>
</protein>
<dbReference type="PROSITE" id="PS50112">
    <property type="entry name" value="PAS"/>
    <property type="match status" value="2"/>
</dbReference>
<dbReference type="PROSITE" id="PS50110">
    <property type="entry name" value="RESPONSE_REGULATORY"/>
    <property type="match status" value="1"/>
</dbReference>
<dbReference type="PROSITE" id="PS50113">
    <property type="entry name" value="PAC"/>
    <property type="match status" value="2"/>
</dbReference>